<dbReference type="InterPro" id="IPR006170">
    <property type="entry name" value="PBP/GOBP"/>
</dbReference>
<dbReference type="SUPFAM" id="SSF47565">
    <property type="entry name" value="Insect pheromone/odorant-binding proteins"/>
    <property type="match status" value="2"/>
</dbReference>
<dbReference type="AlphaFoldDB" id="A0A8W7PR35"/>
<dbReference type="CDD" id="cd23992">
    <property type="entry name" value="PBP_GOBP"/>
    <property type="match status" value="1"/>
</dbReference>
<dbReference type="InterPro" id="IPR036728">
    <property type="entry name" value="PBP_GOBP_sf"/>
</dbReference>
<proteinExistence type="inferred from homology"/>
<feature type="signal peptide" evidence="6">
    <location>
        <begin position="1"/>
        <end position="20"/>
    </location>
</feature>
<dbReference type="FunFam" id="1.10.238.20:FF:000002">
    <property type="entry name" value="AGAP000641-PA"/>
    <property type="match status" value="1"/>
</dbReference>
<dbReference type="GO" id="GO:0005615">
    <property type="term" value="C:extracellular space"/>
    <property type="evidence" value="ECO:0007669"/>
    <property type="project" value="TreeGrafter"/>
</dbReference>
<reference evidence="7" key="1">
    <citation type="submission" date="2022-08" db="UniProtKB">
        <authorList>
            <consortium name="EnsemblMetazoa"/>
        </authorList>
    </citation>
    <scope>IDENTIFICATION</scope>
</reference>
<dbReference type="GO" id="GO:0007608">
    <property type="term" value="P:sensory perception of smell"/>
    <property type="evidence" value="ECO:0007669"/>
    <property type="project" value="TreeGrafter"/>
</dbReference>
<dbReference type="EnsemblMetazoa" id="ACOM036217-RA">
    <property type="protein sequence ID" value="ACOM036217-PA.1"/>
    <property type="gene ID" value="ACOM036217"/>
</dbReference>
<dbReference type="FunFam" id="1.10.238.20:FF:000028">
    <property type="entry name" value="AGAP000643-PA"/>
    <property type="match status" value="1"/>
</dbReference>
<evidence type="ECO:0000256" key="5">
    <source>
        <dbReference type="ARBA" id="ARBA00023157"/>
    </source>
</evidence>
<comment type="similarity">
    <text evidence="2">Belongs to the PBP/GOBP family.</text>
</comment>
<dbReference type="PANTHER" id="PTHR11857">
    <property type="entry name" value="ODORANT BINDING PROTEIN-RELATED"/>
    <property type="match status" value="1"/>
</dbReference>
<accession>A0A8W7PR35</accession>
<dbReference type="Pfam" id="PF01395">
    <property type="entry name" value="PBP_GOBP"/>
    <property type="match status" value="1"/>
</dbReference>
<dbReference type="PANTHER" id="PTHR11857:SF46">
    <property type="entry name" value="GENERAL ODORANT-BINDING PROTEIN 99A-RELATED"/>
    <property type="match status" value="1"/>
</dbReference>
<keyword evidence="4 6" id="KW-0732">Signal</keyword>
<evidence type="ECO:0000256" key="1">
    <source>
        <dbReference type="ARBA" id="ARBA00004613"/>
    </source>
</evidence>
<dbReference type="SMART" id="SM00708">
    <property type="entry name" value="PhBP"/>
    <property type="match status" value="1"/>
</dbReference>
<evidence type="ECO:0000256" key="6">
    <source>
        <dbReference type="SAM" id="SignalP"/>
    </source>
</evidence>
<evidence type="ECO:0000256" key="4">
    <source>
        <dbReference type="ARBA" id="ARBA00022729"/>
    </source>
</evidence>
<evidence type="ECO:0000256" key="3">
    <source>
        <dbReference type="ARBA" id="ARBA00022525"/>
    </source>
</evidence>
<organism evidence="7">
    <name type="scientific">Anopheles coluzzii</name>
    <name type="common">African malaria mosquito</name>
    <dbReference type="NCBI Taxonomy" id="1518534"/>
    <lineage>
        <taxon>Eukaryota</taxon>
        <taxon>Metazoa</taxon>
        <taxon>Ecdysozoa</taxon>
        <taxon>Arthropoda</taxon>
        <taxon>Hexapoda</taxon>
        <taxon>Insecta</taxon>
        <taxon>Pterygota</taxon>
        <taxon>Neoptera</taxon>
        <taxon>Endopterygota</taxon>
        <taxon>Diptera</taxon>
        <taxon>Nematocera</taxon>
        <taxon>Culicoidea</taxon>
        <taxon>Culicidae</taxon>
        <taxon>Anophelinae</taxon>
        <taxon>Anopheles</taxon>
    </lineage>
</organism>
<evidence type="ECO:0008006" key="8">
    <source>
        <dbReference type="Google" id="ProtNLM"/>
    </source>
</evidence>
<comment type="subcellular location">
    <subcellularLocation>
        <location evidence="1">Secreted</location>
    </subcellularLocation>
</comment>
<protein>
    <recommendedName>
        <fullName evidence="8">Odorant-binding protein</fullName>
    </recommendedName>
</protein>
<dbReference type="VEuPathDB" id="VectorBase:ACON2_029605"/>
<dbReference type="Gene3D" id="1.10.238.20">
    <property type="entry name" value="Pheromone/general odorant binding protein domain"/>
    <property type="match status" value="2"/>
</dbReference>
<name>A0A8W7PR35_ANOCL</name>
<keyword evidence="3" id="KW-0964">Secreted</keyword>
<evidence type="ECO:0000256" key="2">
    <source>
        <dbReference type="ARBA" id="ARBA00008098"/>
    </source>
</evidence>
<evidence type="ECO:0000313" key="7">
    <source>
        <dbReference type="EnsemblMetazoa" id="ACOM036217-PA.1"/>
    </source>
</evidence>
<dbReference type="Proteomes" id="UP000075882">
    <property type="component" value="Unassembled WGS sequence"/>
</dbReference>
<keyword evidence="5" id="KW-1015">Disulfide bond</keyword>
<sequence length="329" mass="37679">MNFFTVSAIALVAIIGSIQAEHSPLPHYFVRKSFPEAQAECAVYLQVPDDRLQRYMREGYPDEPEVHCLVLCVLENLRAWENGTLHENVLANYFVPATEDCDNAKRTERCLVYLPQECNGEPCVQAYRAFQCYYQNYGTLTTCPEYVPSYYGEDLQLAYDLFDMLDVSEDTRRKLAGGCFPSGPESQCFFFAYVTRFGAWSKDAPLLHNLYTQSQEDAFKKDNAETNVCLTNLNKLACHKTRCEHATDVFSQCFGNTDLYKHFLASQEDAFKKDNTDTQVCLTNLNKLACHKTRCEHATDVFSQCFGNTDLYKHFLAVFKDAAMTYTRQ</sequence>
<dbReference type="GO" id="GO:0005549">
    <property type="term" value="F:odorant binding"/>
    <property type="evidence" value="ECO:0007669"/>
    <property type="project" value="InterPro"/>
</dbReference>
<feature type="chain" id="PRO_5036448555" description="Odorant-binding protein" evidence="6">
    <location>
        <begin position="21"/>
        <end position="329"/>
    </location>
</feature>